<dbReference type="EMBL" id="MNPL01033426">
    <property type="protein sequence ID" value="OQR66196.1"/>
    <property type="molecule type" value="Genomic_DNA"/>
</dbReference>
<dbReference type="Proteomes" id="UP000192247">
    <property type="component" value="Unassembled WGS sequence"/>
</dbReference>
<dbReference type="AlphaFoldDB" id="A0A1V9WYL5"/>
<keyword evidence="1" id="KW-0449">Lipoprotein</keyword>
<name>A0A1V9WYL5_9ACAR</name>
<sequence length="74" mass="8346">MGHRKNGMILSRRPDLDNIIADKLRKLFGSFGVEPYSLSFVDQRHGCTGMLKSKADHDRVISLGPLNINRKPEP</sequence>
<dbReference type="InParanoid" id="A0A1V9WYL5"/>
<dbReference type="OrthoDB" id="6728016at2759"/>
<keyword evidence="2" id="KW-1185">Reference proteome</keyword>
<reference evidence="1 2" key="1">
    <citation type="journal article" date="2017" name="Gigascience">
        <title>Draft genome of the honey bee ectoparasitic mite, Tropilaelaps mercedesae, is shaped by the parasitic life history.</title>
        <authorList>
            <person name="Dong X."/>
            <person name="Armstrong S.D."/>
            <person name="Xia D."/>
            <person name="Makepeace B.L."/>
            <person name="Darby A.C."/>
            <person name="Kadowaki T."/>
        </authorList>
    </citation>
    <scope>NUCLEOTIDE SEQUENCE [LARGE SCALE GENOMIC DNA]</scope>
    <source>
        <strain evidence="1">Wuxi-XJTLU</strain>
    </source>
</reference>
<gene>
    <name evidence="1" type="ORF">BIW11_14316</name>
</gene>
<comment type="caution">
    <text evidence="1">The sequence shown here is derived from an EMBL/GenBank/DDBJ whole genome shotgun (WGS) entry which is preliminary data.</text>
</comment>
<evidence type="ECO:0000313" key="2">
    <source>
        <dbReference type="Proteomes" id="UP000192247"/>
    </source>
</evidence>
<protein>
    <submittedName>
        <fullName evidence="1">Apolipoprotein D-like</fullName>
    </submittedName>
</protein>
<evidence type="ECO:0000313" key="1">
    <source>
        <dbReference type="EMBL" id="OQR66196.1"/>
    </source>
</evidence>
<accession>A0A1V9WYL5</accession>
<proteinExistence type="predicted"/>
<organism evidence="1 2">
    <name type="scientific">Tropilaelaps mercedesae</name>
    <dbReference type="NCBI Taxonomy" id="418985"/>
    <lineage>
        <taxon>Eukaryota</taxon>
        <taxon>Metazoa</taxon>
        <taxon>Ecdysozoa</taxon>
        <taxon>Arthropoda</taxon>
        <taxon>Chelicerata</taxon>
        <taxon>Arachnida</taxon>
        <taxon>Acari</taxon>
        <taxon>Parasitiformes</taxon>
        <taxon>Mesostigmata</taxon>
        <taxon>Gamasina</taxon>
        <taxon>Dermanyssoidea</taxon>
        <taxon>Laelapidae</taxon>
        <taxon>Tropilaelaps</taxon>
    </lineage>
</organism>